<keyword evidence="14" id="KW-1185">Reference proteome</keyword>
<proteinExistence type="predicted"/>
<dbReference type="OrthoDB" id="9794370at2"/>
<dbReference type="GO" id="GO:0003700">
    <property type="term" value="F:DNA-binding transcription factor activity"/>
    <property type="evidence" value="ECO:0007669"/>
    <property type="project" value="InterPro"/>
</dbReference>
<accession>A0A1I5DAS3</accession>
<evidence type="ECO:0000256" key="5">
    <source>
        <dbReference type="ARBA" id="ARBA00023012"/>
    </source>
</evidence>
<evidence type="ECO:0000256" key="7">
    <source>
        <dbReference type="ARBA" id="ARBA00023125"/>
    </source>
</evidence>
<keyword evidence="7" id="KW-0238">DNA-binding</keyword>
<keyword evidence="8" id="KW-0804">Transcription</keyword>
<comment type="function">
    <text evidence="9">May play the central regulatory role in sporulation. It may be an element of the effector pathway responsible for the activation of sporulation genes in response to nutritional stress. Spo0A may act in concert with spo0H (a sigma factor) to control the expression of some genes that are critical to the sporulation process.</text>
</comment>
<dbReference type="PROSITE" id="PS00041">
    <property type="entry name" value="HTH_ARAC_FAMILY_1"/>
    <property type="match status" value="1"/>
</dbReference>
<sequence>MLKVIVADDEDKICQLIYKLIDWDSLDMKVEAIAHNGIEALELVKLNNPDIIITDIRMPGYDGLEFISRTREINPNIQFVIISGYQQFEYAQRAIKYGVIDYLLKPIKKNELLATLTKIKNQYLERVELLTKEEQSELSIRNNIYKLRTGLFNSVLFYNRTKNITIDFINNDYGYGFKEGLFQIITVKLDGVGRSYSTTVTFLEEKILKIIQNNLKEYCYDMENYFENNIIYCIINYNPENKKSIRRQCKRLMDELLLQREIFENLEVTIGLGTVENEIQMIDNSYKAAVWSYQQRLVLGTNKVIEGKISESSNLVDSKLFHDFNKDMKAALERLDKEAVVGAIHYIREGLRNRPGISGYELLQMTKEICNLFLFTMRYNKFPVEGGDNFLENFSMNANDIGSVYKLYQYLTEVIVNSMDKIIEDKRQSDTRPIRDAKQFIQENYKRPLTLEEVSGKVGFNATYFSSLFKKETGYTFLEYLSEVRINKAKELLKDTNYSVMVICEDVGYSDVKHFTKTFVKHTNLKPNEYRKLYS</sequence>
<evidence type="ECO:0000259" key="12">
    <source>
        <dbReference type="PROSITE" id="PS50110"/>
    </source>
</evidence>
<evidence type="ECO:0000256" key="6">
    <source>
        <dbReference type="ARBA" id="ARBA00023015"/>
    </source>
</evidence>
<comment type="subcellular location">
    <subcellularLocation>
        <location evidence="1">Cytoplasm</location>
    </subcellularLocation>
</comment>
<dbReference type="PROSITE" id="PS50110">
    <property type="entry name" value="RESPONSE_REGULATORY"/>
    <property type="match status" value="1"/>
</dbReference>
<name>A0A1I5DAS3_9FIRM</name>
<organism evidence="13 14">
    <name type="scientific">Anaerocolumna aminovalerica</name>
    <dbReference type="NCBI Taxonomy" id="1527"/>
    <lineage>
        <taxon>Bacteria</taxon>
        <taxon>Bacillati</taxon>
        <taxon>Bacillota</taxon>
        <taxon>Clostridia</taxon>
        <taxon>Lachnospirales</taxon>
        <taxon>Lachnospiraceae</taxon>
        <taxon>Anaerocolumna</taxon>
    </lineage>
</organism>
<keyword evidence="3" id="KW-0963">Cytoplasm</keyword>
<dbReference type="Gene3D" id="3.40.50.2300">
    <property type="match status" value="1"/>
</dbReference>
<keyword evidence="5" id="KW-0902">Two-component regulatory system</keyword>
<keyword evidence="4 10" id="KW-0597">Phosphoprotein</keyword>
<evidence type="ECO:0000256" key="10">
    <source>
        <dbReference type="PROSITE-ProRule" id="PRU00169"/>
    </source>
</evidence>
<dbReference type="GO" id="GO:0000160">
    <property type="term" value="P:phosphorelay signal transduction system"/>
    <property type="evidence" value="ECO:0007669"/>
    <property type="project" value="UniProtKB-KW"/>
</dbReference>
<dbReference type="PROSITE" id="PS01124">
    <property type="entry name" value="HTH_ARAC_FAMILY_2"/>
    <property type="match status" value="1"/>
</dbReference>
<dbReference type="STRING" id="1527.SAMN04489757_10599"/>
<protein>
    <recommendedName>
        <fullName evidence="2">Stage 0 sporulation protein A homolog</fullName>
    </recommendedName>
</protein>
<dbReference type="AlphaFoldDB" id="A0A1I5DAS3"/>
<evidence type="ECO:0000313" key="14">
    <source>
        <dbReference type="Proteomes" id="UP000198806"/>
    </source>
</evidence>
<dbReference type="Pfam" id="PF12833">
    <property type="entry name" value="HTH_18"/>
    <property type="match status" value="1"/>
</dbReference>
<dbReference type="EMBL" id="FOWD01000005">
    <property type="protein sequence ID" value="SFN96293.1"/>
    <property type="molecule type" value="Genomic_DNA"/>
</dbReference>
<evidence type="ECO:0000256" key="4">
    <source>
        <dbReference type="ARBA" id="ARBA00022553"/>
    </source>
</evidence>
<dbReference type="InterPro" id="IPR051552">
    <property type="entry name" value="HptR"/>
</dbReference>
<dbReference type="Proteomes" id="UP000198806">
    <property type="component" value="Unassembled WGS sequence"/>
</dbReference>
<dbReference type="RefSeq" id="WP_091684772.1">
    <property type="nucleotide sequence ID" value="NZ_BAABFM010000026.1"/>
</dbReference>
<dbReference type="InterPro" id="IPR018060">
    <property type="entry name" value="HTH_AraC"/>
</dbReference>
<dbReference type="CDD" id="cd17536">
    <property type="entry name" value="REC_YesN-like"/>
    <property type="match status" value="1"/>
</dbReference>
<evidence type="ECO:0000313" key="13">
    <source>
        <dbReference type="EMBL" id="SFN96293.1"/>
    </source>
</evidence>
<evidence type="ECO:0000256" key="2">
    <source>
        <dbReference type="ARBA" id="ARBA00018672"/>
    </source>
</evidence>
<evidence type="ECO:0000256" key="8">
    <source>
        <dbReference type="ARBA" id="ARBA00023163"/>
    </source>
</evidence>
<dbReference type="Gene3D" id="1.10.10.60">
    <property type="entry name" value="Homeodomain-like"/>
    <property type="match status" value="2"/>
</dbReference>
<dbReference type="SUPFAM" id="SSF52172">
    <property type="entry name" value="CheY-like"/>
    <property type="match status" value="1"/>
</dbReference>
<reference evidence="13 14" key="1">
    <citation type="submission" date="2016-10" db="EMBL/GenBank/DDBJ databases">
        <authorList>
            <person name="de Groot N.N."/>
        </authorList>
    </citation>
    <scope>NUCLEOTIDE SEQUENCE [LARGE SCALE GENOMIC DNA]</scope>
    <source>
        <strain evidence="13 14">DSM 1283</strain>
    </source>
</reference>
<feature type="domain" description="Response regulatory" evidence="12">
    <location>
        <begin position="3"/>
        <end position="120"/>
    </location>
</feature>
<gene>
    <name evidence="13" type="ORF">SAMN04489757_10599</name>
</gene>
<feature type="domain" description="HTH araC/xylS-type" evidence="11">
    <location>
        <begin position="435"/>
        <end position="533"/>
    </location>
</feature>
<feature type="modified residue" description="4-aspartylphosphate" evidence="10">
    <location>
        <position position="55"/>
    </location>
</feature>
<keyword evidence="6" id="KW-0805">Transcription regulation</keyword>
<evidence type="ECO:0000259" key="11">
    <source>
        <dbReference type="PROSITE" id="PS01124"/>
    </source>
</evidence>
<dbReference type="InterPro" id="IPR009057">
    <property type="entry name" value="Homeodomain-like_sf"/>
</dbReference>
<dbReference type="InterPro" id="IPR011006">
    <property type="entry name" value="CheY-like_superfamily"/>
</dbReference>
<evidence type="ECO:0000256" key="9">
    <source>
        <dbReference type="ARBA" id="ARBA00024867"/>
    </source>
</evidence>
<dbReference type="GO" id="GO:0005737">
    <property type="term" value="C:cytoplasm"/>
    <property type="evidence" value="ECO:0007669"/>
    <property type="project" value="UniProtKB-SubCell"/>
</dbReference>
<dbReference type="Pfam" id="PF00072">
    <property type="entry name" value="Response_reg"/>
    <property type="match status" value="1"/>
</dbReference>
<evidence type="ECO:0000256" key="1">
    <source>
        <dbReference type="ARBA" id="ARBA00004496"/>
    </source>
</evidence>
<dbReference type="GO" id="GO:0043565">
    <property type="term" value="F:sequence-specific DNA binding"/>
    <property type="evidence" value="ECO:0007669"/>
    <property type="project" value="InterPro"/>
</dbReference>
<dbReference type="SMART" id="SM00342">
    <property type="entry name" value="HTH_ARAC"/>
    <property type="match status" value="1"/>
</dbReference>
<dbReference type="PANTHER" id="PTHR42713:SF3">
    <property type="entry name" value="TRANSCRIPTIONAL REGULATORY PROTEIN HPTR"/>
    <property type="match status" value="1"/>
</dbReference>
<dbReference type="PANTHER" id="PTHR42713">
    <property type="entry name" value="HISTIDINE KINASE-RELATED"/>
    <property type="match status" value="1"/>
</dbReference>
<dbReference type="InterPro" id="IPR018062">
    <property type="entry name" value="HTH_AraC-typ_CS"/>
</dbReference>
<dbReference type="SUPFAM" id="SSF46689">
    <property type="entry name" value="Homeodomain-like"/>
    <property type="match status" value="2"/>
</dbReference>
<dbReference type="SMART" id="SM00448">
    <property type="entry name" value="REC"/>
    <property type="match status" value="1"/>
</dbReference>
<evidence type="ECO:0000256" key="3">
    <source>
        <dbReference type="ARBA" id="ARBA00022490"/>
    </source>
</evidence>
<dbReference type="InterPro" id="IPR001789">
    <property type="entry name" value="Sig_transdc_resp-reg_receiver"/>
</dbReference>